<dbReference type="EMBL" id="CM023476">
    <property type="protein sequence ID" value="KAH7941745.1"/>
    <property type="molecule type" value="Genomic_DNA"/>
</dbReference>
<keyword evidence="2" id="KW-1185">Reference proteome</keyword>
<accession>A0ACB8CG56</accession>
<sequence length="134" mass="15449">MECHVNKPAQQICHLCCNVGHRSNVCPTPNARVCRICGTPNPIEDHNCAISCALRGGAHHTEYRHFKERLKPDRLRQARNRTSLSRAEKPKYPTQKRRRWFSSERDASTDSYCRSRSASHPRDRPQLRPPTPPP</sequence>
<organism evidence="1 2">
    <name type="scientific">Dermacentor silvarum</name>
    <name type="common">Tick</name>
    <dbReference type="NCBI Taxonomy" id="543639"/>
    <lineage>
        <taxon>Eukaryota</taxon>
        <taxon>Metazoa</taxon>
        <taxon>Ecdysozoa</taxon>
        <taxon>Arthropoda</taxon>
        <taxon>Chelicerata</taxon>
        <taxon>Arachnida</taxon>
        <taxon>Acari</taxon>
        <taxon>Parasitiformes</taxon>
        <taxon>Ixodida</taxon>
        <taxon>Ixodoidea</taxon>
        <taxon>Ixodidae</taxon>
        <taxon>Rhipicephalinae</taxon>
        <taxon>Dermacentor</taxon>
    </lineage>
</organism>
<evidence type="ECO:0000313" key="1">
    <source>
        <dbReference type="EMBL" id="KAH7941745.1"/>
    </source>
</evidence>
<evidence type="ECO:0000313" key="2">
    <source>
        <dbReference type="Proteomes" id="UP000821865"/>
    </source>
</evidence>
<dbReference type="Proteomes" id="UP000821865">
    <property type="component" value="Chromosome 7"/>
</dbReference>
<proteinExistence type="predicted"/>
<name>A0ACB8CG56_DERSI</name>
<comment type="caution">
    <text evidence="1">The sequence shown here is derived from an EMBL/GenBank/DDBJ whole genome shotgun (WGS) entry which is preliminary data.</text>
</comment>
<reference evidence="1" key="1">
    <citation type="submission" date="2020-05" db="EMBL/GenBank/DDBJ databases">
        <title>Large-scale comparative analyses of tick genomes elucidate their genetic diversity and vector capacities.</title>
        <authorList>
            <person name="Jia N."/>
            <person name="Wang J."/>
            <person name="Shi W."/>
            <person name="Du L."/>
            <person name="Sun Y."/>
            <person name="Zhan W."/>
            <person name="Jiang J."/>
            <person name="Wang Q."/>
            <person name="Zhang B."/>
            <person name="Ji P."/>
            <person name="Sakyi L.B."/>
            <person name="Cui X."/>
            <person name="Yuan T."/>
            <person name="Jiang B."/>
            <person name="Yang W."/>
            <person name="Lam T.T.-Y."/>
            <person name="Chang Q."/>
            <person name="Ding S."/>
            <person name="Wang X."/>
            <person name="Zhu J."/>
            <person name="Ruan X."/>
            <person name="Zhao L."/>
            <person name="Wei J."/>
            <person name="Que T."/>
            <person name="Du C."/>
            <person name="Cheng J."/>
            <person name="Dai P."/>
            <person name="Han X."/>
            <person name="Huang E."/>
            <person name="Gao Y."/>
            <person name="Liu J."/>
            <person name="Shao H."/>
            <person name="Ye R."/>
            <person name="Li L."/>
            <person name="Wei W."/>
            <person name="Wang X."/>
            <person name="Wang C."/>
            <person name="Yang T."/>
            <person name="Huo Q."/>
            <person name="Li W."/>
            <person name="Guo W."/>
            <person name="Chen H."/>
            <person name="Zhou L."/>
            <person name="Ni X."/>
            <person name="Tian J."/>
            <person name="Zhou Y."/>
            <person name="Sheng Y."/>
            <person name="Liu T."/>
            <person name="Pan Y."/>
            <person name="Xia L."/>
            <person name="Li J."/>
            <person name="Zhao F."/>
            <person name="Cao W."/>
        </authorList>
    </citation>
    <scope>NUCLEOTIDE SEQUENCE</scope>
    <source>
        <strain evidence="1">Dsil-2018</strain>
    </source>
</reference>
<protein>
    <submittedName>
        <fullName evidence="1">Uncharacterized protein</fullName>
    </submittedName>
</protein>
<gene>
    <name evidence="1" type="ORF">HPB49_016910</name>
</gene>